<comment type="caution">
    <text evidence="2">The sequence shown here is derived from an EMBL/GenBank/DDBJ whole genome shotgun (WGS) entry which is preliminary data.</text>
</comment>
<evidence type="ECO:0000313" key="2">
    <source>
        <dbReference type="EMBL" id="MBW0503233.1"/>
    </source>
</evidence>
<evidence type="ECO:0000313" key="3">
    <source>
        <dbReference type="Proteomes" id="UP000765509"/>
    </source>
</evidence>
<feature type="compositionally biased region" description="Basic residues" evidence="1">
    <location>
        <begin position="150"/>
        <end position="165"/>
    </location>
</feature>
<dbReference type="OrthoDB" id="2687337at2759"/>
<evidence type="ECO:0000256" key="1">
    <source>
        <dbReference type="SAM" id="MobiDB-lite"/>
    </source>
</evidence>
<proteinExistence type="predicted"/>
<sequence>MSYLLKLAGPHSQPMDTTQCGNLILFTEGLSPQLYLSPDNIIEEIELGKFEKSLQSLDKRIESKRTKIIGKLNANQTTPQEEEWLNNHGKLIEETVFIQQFVDRNNNGKDVIELSCIGFEAVKCLVEHGNDIQSSNSRSQKRTLDDIQKKNPKKRAKLSHSHKNNHITTLSQKLEIINWHHQKGKSHHTTAEHFNDIYPELCLKQTRISAWLKEETNICKNHQITNSKEVKRVIPVKNVQVDKML</sequence>
<dbReference type="EMBL" id="AVOT02017241">
    <property type="protein sequence ID" value="MBW0503233.1"/>
    <property type="molecule type" value="Genomic_DNA"/>
</dbReference>
<dbReference type="Proteomes" id="UP000765509">
    <property type="component" value="Unassembled WGS sequence"/>
</dbReference>
<name>A0A9Q3DM39_9BASI</name>
<organism evidence="2 3">
    <name type="scientific">Austropuccinia psidii MF-1</name>
    <dbReference type="NCBI Taxonomy" id="1389203"/>
    <lineage>
        <taxon>Eukaryota</taxon>
        <taxon>Fungi</taxon>
        <taxon>Dikarya</taxon>
        <taxon>Basidiomycota</taxon>
        <taxon>Pucciniomycotina</taxon>
        <taxon>Pucciniomycetes</taxon>
        <taxon>Pucciniales</taxon>
        <taxon>Sphaerophragmiaceae</taxon>
        <taxon>Austropuccinia</taxon>
    </lineage>
</organism>
<keyword evidence="3" id="KW-1185">Reference proteome</keyword>
<gene>
    <name evidence="2" type="ORF">O181_042948</name>
</gene>
<feature type="region of interest" description="Disordered" evidence="1">
    <location>
        <begin position="132"/>
        <end position="165"/>
    </location>
</feature>
<accession>A0A9Q3DM39</accession>
<dbReference type="AlphaFoldDB" id="A0A9Q3DM39"/>
<protein>
    <submittedName>
        <fullName evidence="2">Uncharacterized protein</fullName>
    </submittedName>
</protein>
<reference evidence="2" key="1">
    <citation type="submission" date="2021-03" db="EMBL/GenBank/DDBJ databases">
        <title>Draft genome sequence of rust myrtle Austropuccinia psidii MF-1, a brazilian biotype.</title>
        <authorList>
            <person name="Quecine M.C."/>
            <person name="Pachon D.M.R."/>
            <person name="Bonatelli M.L."/>
            <person name="Correr F.H."/>
            <person name="Franceschini L.M."/>
            <person name="Leite T.F."/>
            <person name="Margarido G.R.A."/>
            <person name="Almeida C.A."/>
            <person name="Ferrarezi J.A."/>
            <person name="Labate C.A."/>
        </authorList>
    </citation>
    <scope>NUCLEOTIDE SEQUENCE</scope>
    <source>
        <strain evidence="2">MF-1</strain>
    </source>
</reference>